<evidence type="ECO:0000259" key="5">
    <source>
        <dbReference type="PROSITE" id="PS50931"/>
    </source>
</evidence>
<evidence type="ECO:0000256" key="3">
    <source>
        <dbReference type="ARBA" id="ARBA00023125"/>
    </source>
</evidence>
<keyword evidence="4" id="KW-0804">Transcription</keyword>
<dbReference type="PROSITE" id="PS50931">
    <property type="entry name" value="HTH_LYSR"/>
    <property type="match status" value="1"/>
</dbReference>
<dbReference type="Gene3D" id="3.40.190.290">
    <property type="match status" value="1"/>
</dbReference>
<dbReference type="CDD" id="cd08422">
    <property type="entry name" value="PBP2_CrgA_like"/>
    <property type="match status" value="1"/>
</dbReference>
<feature type="domain" description="HTH lysR-type" evidence="5">
    <location>
        <begin position="1"/>
        <end position="59"/>
    </location>
</feature>
<evidence type="ECO:0000313" key="7">
    <source>
        <dbReference type="Proteomes" id="UP000193303"/>
    </source>
</evidence>
<keyword evidence="3" id="KW-0238">DNA-binding</keyword>
<accession>A0A1X3DIK6</accession>
<dbReference type="GO" id="GO:0003700">
    <property type="term" value="F:DNA-binding transcription factor activity"/>
    <property type="evidence" value="ECO:0007669"/>
    <property type="project" value="InterPro"/>
</dbReference>
<protein>
    <submittedName>
        <fullName evidence="6">LysR family transcriptional regulator</fullName>
    </submittedName>
</protein>
<evidence type="ECO:0000256" key="2">
    <source>
        <dbReference type="ARBA" id="ARBA00023015"/>
    </source>
</evidence>
<keyword evidence="2" id="KW-0805">Transcription regulation</keyword>
<reference evidence="7" key="1">
    <citation type="submission" date="2017-01" db="EMBL/GenBank/DDBJ databases">
        <authorList>
            <person name="Mah S.A."/>
            <person name="Swanson W.J."/>
            <person name="Moy G.W."/>
            <person name="Vacquier V.D."/>
        </authorList>
    </citation>
    <scope>NUCLEOTIDE SEQUENCE [LARGE SCALE GENOMIC DNA]</scope>
    <source>
        <strain evidence="7">124861</strain>
    </source>
</reference>
<dbReference type="EMBL" id="MTAB01000009">
    <property type="protein sequence ID" value="OSI22408.1"/>
    <property type="molecule type" value="Genomic_DNA"/>
</dbReference>
<dbReference type="FunFam" id="1.10.10.10:FF:000001">
    <property type="entry name" value="LysR family transcriptional regulator"/>
    <property type="match status" value="1"/>
</dbReference>
<sequence>MDTFLSMKVFRQVIENGSFTKAAERMDLSPAMVSKHVRHLESSIGAKLLLRNTRSLSLTEAGAEYYRQCAYALDTLEQAAQKAASGVEQAQGLLRLTAPVWFASSQFAQWLTEYCEQYPDITLEVVLDNRHKDLVGDGFDLALRASDEPAPSLIARKIGTVNMLLCASAEFVERYGMPETLEQVAACPAVLPGYVDMRVRTLQHLESGKNEELHLKKPVFTSNNSVMVYQMILAGCGIGYGPDCLICEDLAKGRLVRLLPDYSMPSHPLYAAYADRQFLSAKVRSFIDFIGGKLGRSNPFVP</sequence>
<gene>
    <name evidence="6" type="ORF">BV912_05410</name>
</gene>
<dbReference type="GO" id="GO:0043565">
    <property type="term" value="F:sequence-specific DNA binding"/>
    <property type="evidence" value="ECO:0007669"/>
    <property type="project" value="TreeGrafter"/>
</dbReference>
<dbReference type="AlphaFoldDB" id="A0A1X3DIK6"/>
<dbReference type="Gene3D" id="1.10.10.10">
    <property type="entry name" value="Winged helix-like DNA-binding domain superfamily/Winged helix DNA-binding domain"/>
    <property type="match status" value="1"/>
</dbReference>
<dbReference type="Pfam" id="PF00126">
    <property type="entry name" value="HTH_1"/>
    <property type="match status" value="1"/>
</dbReference>
<dbReference type="PANTHER" id="PTHR30537">
    <property type="entry name" value="HTH-TYPE TRANSCRIPTIONAL REGULATOR"/>
    <property type="match status" value="1"/>
</dbReference>
<evidence type="ECO:0000256" key="1">
    <source>
        <dbReference type="ARBA" id="ARBA00009437"/>
    </source>
</evidence>
<dbReference type="InterPro" id="IPR000847">
    <property type="entry name" value="LysR_HTH_N"/>
</dbReference>
<dbReference type="Proteomes" id="UP000193303">
    <property type="component" value="Unassembled WGS sequence"/>
</dbReference>
<dbReference type="Pfam" id="PF03466">
    <property type="entry name" value="LysR_substrate"/>
    <property type="match status" value="1"/>
</dbReference>
<dbReference type="PANTHER" id="PTHR30537:SF35">
    <property type="entry name" value="TRANSCRIPTIONAL REGULATORY PROTEIN"/>
    <property type="match status" value="1"/>
</dbReference>
<dbReference type="InterPro" id="IPR058163">
    <property type="entry name" value="LysR-type_TF_proteobact-type"/>
</dbReference>
<organism evidence="6 7">
    <name type="scientific">Neisseria dumasiana</name>
    <dbReference type="NCBI Taxonomy" id="1931275"/>
    <lineage>
        <taxon>Bacteria</taxon>
        <taxon>Pseudomonadati</taxon>
        <taxon>Pseudomonadota</taxon>
        <taxon>Betaproteobacteria</taxon>
        <taxon>Neisseriales</taxon>
        <taxon>Neisseriaceae</taxon>
        <taxon>Neisseria</taxon>
    </lineage>
</organism>
<evidence type="ECO:0000256" key="4">
    <source>
        <dbReference type="ARBA" id="ARBA00023163"/>
    </source>
</evidence>
<dbReference type="InterPro" id="IPR005119">
    <property type="entry name" value="LysR_subst-bd"/>
</dbReference>
<dbReference type="InterPro" id="IPR036388">
    <property type="entry name" value="WH-like_DNA-bd_sf"/>
</dbReference>
<comment type="caution">
    <text evidence="6">The sequence shown here is derived from an EMBL/GenBank/DDBJ whole genome shotgun (WGS) entry which is preliminary data.</text>
</comment>
<dbReference type="InterPro" id="IPR036390">
    <property type="entry name" value="WH_DNA-bd_sf"/>
</dbReference>
<dbReference type="STRING" id="1931275.BV914_07000"/>
<dbReference type="RefSeq" id="WP_180384096.1">
    <property type="nucleotide sequence ID" value="NZ_MTAB01000009.1"/>
</dbReference>
<dbReference type="SUPFAM" id="SSF53850">
    <property type="entry name" value="Periplasmic binding protein-like II"/>
    <property type="match status" value="1"/>
</dbReference>
<evidence type="ECO:0000313" key="6">
    <source>
        <dbReference type="EMBL" id="OSI22408.1"/>
    </source>
</evidence>
<name>A0A1X3DIK6_9NEIS</name>
<dbReference type="GO" id="GO:0006351">
    <property type="term" value="P:DNA-templated transcription"/>
    <property type="evidence" value="ECO:0007669"/>
    <property type="project" value="TreeGrafter"/>
</dbReference>
<comment type="similarity">
    <text evidence="1">Belongs to the LysR transcriptional regulatory family.</text>
</comment>
<dbReference type="SUPFAM" id="SSF46785">
    <property type="entry name" value="Winged helix' DNA-binding domain"/>
    <property type="match status" value="1"/>
</dbReference>
<proteinExistence type="inferred from homology"/>